<dbReference type="RefSeq" id="WP_004619122.1">
    <property type="nucleotide sequence ID" value="NZ_ACXX02000006.1"/>
</dbReference>
<reference evidence="2" key="1">
    <citation type="submission" date="2009-07" db="EMBL/GenBank/DDBJ databases">
        <authorList>
            <consortium name="US DOE Joint Genome Institute (JGI-PGF)"/>
            <person name="Lucas S."/>
            <person name="Copeland A."/>
            <person name="Lapidus A."/>
            <person name="Glavina del Rio T."/>
            <person name="Tice H."/>
            <person name="Bruce D."/>
            <person name="Goodwin L."/>
            <person name="Pitluck S."/>
            <person name="Larimer F."/>
            <person name="Land M.L."/>
            <person name="Mouttaki H."/>
            <person name="He Z."/>
            <person name="Zhou J."/>
            <person name="Hemme C.L."/>
        </authorList>
    </citation>
    <scope>NUCLEOTIDE SEQUENCE [LARGE SCALE GENOMIC DNA]</scope>
    <source>
        <strain evidence="2">DSM 2782</strain>
    </source>
</reference>
<dbReference type="STRING" id="588581.Cpap_2189"/>
<proteinExistence type="predicted"/>
<accession>F1TCR9</accession>
<feature type="transmembrane region" description="Helical" evidence="1">
    <location>
        <begin position="6"/>
        <end position="25"/>
    </location>
</feature>
<name>F1TCR9_9FIRM</name>
<dbReference type="AlphaFoldDB" id="F1TCR9"/>
<evidence type="ECO:0000313" key="2">
    <source>
        <dbReference type="EMBL" id="EGD47786.1"/>
    </source>
</evidence>
<dbReference type="OrthoDB" id="1739395at2"/>
<dbReference type="EMBL" id="ACXX02000006">
    <property type="protein sequence ID" value="EGD47786.1"/>
    <property type="molecule type" value="Genomic_DNA"/>
</dbReference>
<keyword evidence="1" id="KW-0472">Membrane</keyword>
<protein>
    <submittedName>
        <fullName evidence="2">Uncharacterized protein</fullName>
    </submittedName>
</protein>
<keyword evidence="1" id="KW-1133">Transmembrane helix</keyword>
<comment type="caution">
    <text evidence="2">The sequence shown here is derived from an EMBL/GenBank/DDBJ whole genome shotgun (WGS) entry which is preliminary data.</text>
</comment>
<gene>
    <name evidence="2" type="ORF">Cpap_2189</name>
</gene>
<sequence>MNKIYAFLIIIPLIAVLFFKTLTFYEYDTKQRYVKNTVDSVAHKVMITGVMTVSDREELLEKLGRLGTFRANNISIKCGTIEPDGTVGRLGSYALGSVLDRGEIFSIYVESENESIFSKTEVNSHNEENKLHYRAKATCRVEKNSSED</sequence>
<evidence type="ECO:0000256" key="1">
    <source>
        <dbReference type="SAM" id="Phobius"/>
    </source>
</evidence>
<organism evidence="2 3">
    <name type="scientific">Ruminiclostridium papyrosolvens DSM 2782</name>
    <dbReference type="NCBI Taxonomy" id="588581"/>
    <lineage>
        <taxon>Bacteria</taxon>
        <taxon>Bacillati</taxon>
        <taxon>Bacillota</taxon>
        <taxon>Clostridia</taxon>
        <taxon>Eubacteriales</taxon>
        <taxon>Oscillospiraceae</taxon>
        <taxon>Ruminiclostridium</taxon>
    </lineage>
</organism>
<reference evidence="2" key="2">
    <citation type="submission" date="2011-01" db="EMBL/GenBank/DDBJ databases">
        <title>The Non-contiguous Finished genome of Clostridium papyrosolvens.</title>
        <authorList>
            <person name="Lucas S."/>
            <person name="Copeland A."/>
            <person name="Lapidus A."/>
            <person name="Cheng J.-F."/>
            <person name="Goodwin L."/>
            <person name="Pitluck S."/>
            <person name="Misra M."/>
            <person name="Chertkov O."/>
            <person name="Detter J.C."/>
            <person name="Han C."/>
            <person name="Tapia R."/>
            <person name="Land M."/>
            <person name="Hauser L."/>
            <person name="Kyrpides N."/>
            <person name="Ivanova N."/>
            <person name="Pagani I."/>
            <person name="Mouttaki H."/>
            <person name="He Z."/>
            <person name="Zhou J."/>
            <person name="Hemme C.L."/>
            <person name="Woyke T."/>
        </authorList>
    </citation>
    <scope>NUCLEOTIDE SEQUENCE [LARGE SCALE GENOMIC DNA]</scope>
    <source>
        <strain evidence="2">DSM 2782</strain>
    </source>
</reference>
<keyword evidence="1" id="KW-0812">Transmembrane</keyword>
<dbReference type="eggNOG" id="ENOG5033UQG">
    <property type="taxonomic scope" value="Bacteria"/>
</dbReference>
<evidence type="ECO:0000313" key="3">
    <source>
        <dbReference type="Proteomes" id="UP000003860"/>
    </source>
</evidence>
<keyword evidence="3" id="KW-1185">Reference proteome</keyword>
<dbReference type="Proteomes" id="UP000003860">
    <property type="component" value="Unassembled WGS sequence"/>
</dbReference>